<proteinExistence type="predicted"/>
<name>A0A164SRG8_9AGAM</name>
<evidence type="ECO:0000313" key="1">
    <source>
        <dbReference type="EMBL" id="KZS91729.1"/>
    </source>
</evidence>
<reference evidence="1 2" key="1">
    <citation type="journal article" date="2016" name="Mol. Biol. Evol.">
        <title>Comparative Genomics of Early-Diverging Mushroom-Forming Fungi Provides Insights into the Origins of Lignocellulose Decay Capabilities.</title>
        <authorList>
            <person name="Nagy L.G."/>
            <person name="Riley R."/>
            <person name="Tritt A."/>
            <person name="Adam C."/>
            <person name="Daum C."/>
            <person name="Floudas D."/>
            <person name="Sun H."/>
            <person name="Yadav J.S."/>
            <person name="Pangilinan J."/>
            <person name="Larsson K.H."/>
            <person name="Matsuura K."/>
            <person name="Barry K."/>
            <person name="Labutti K."/>
            <person name="Kuo R."/>
            <person name="Ohm R.A."/>
            <person name="Bhattacharya S.S."/>
            <person name="Shirouzu T."/>
            <person name="Yoshinaga Y."/>
            <person name="Martin F.M."/>
            <person name="Grigoriev I.V."/>
            <person name="Hibbett D.S."/>
        </authorList>
    </citation>
    <scope>NUCLEOTIDE SEQUENCE [LARGE SCALE GENOMIC DNA]</scope>
    <source>
        <strain evidence="1 2">HHB9708</strain>
    </source>
</reference>
<dbReference type="EMBL" id="KV419413">
    <property type="protein sequence ID" value="KZS91729.1"/>
    <property type="molecule type" value="Genomic_DNA"/>
</dbReference>
<sequence length="360" mass="42034">MDGALSHCDPSIGYFMKQQYNMCTPLGRLTDELIVEILQYCWHHQFDYYRPYIPRLTKIPAAYSLFVQILALDDNLHTPNRCKKWRDVAIHAPILWSTIYFPAPAELFELFRDRSGTAPLDITISTDSSNMPDNEEEEAEVLDSMGDNIVSAITRVRSLKISWEDYRPADWTLNQFLQYEFEEAEFTSFKTLRMECMIYELDDEPRATLVTPVLEELHYGGDIQWMPFVSATNLVKLVLDGTMYHPKTILDTLSLFPVVEDCTIRDCSKPSFKLKKPRHRKVSLKRLRRFEFDAYPVLDFKYLLDHIDHPDTATIKLEVHRNWSKPLEIEEFLGPRMSSITEFTMKCKTEIRYSLSSSPG</sequence>
<dbReference type="Proteomes" id="UP000076722">
    <property type="component" value="Unassembled WGS sequence"/>
</dbReference>
<protein>
    <recommendedName>
        <fullName evidence="3">F-box domain-containing protein</fullName>
    </recommendedName>
</protein>
<dbReference type="OrthoDB" id="2269034at2759"/>
<gene>
    <name evidence="1" type="ORF">SISNIDRAFT_467336</name>
</gene>
<organism evidence="1 2">
    <name type="scientific">Sistotremastrum niveocremeum HHB9708</name>
    <dbReference type="NCBI Taxonomy" id="1314777"/>
    <lineage>
        <taxon>Eukaryota</taxon>
        <taxon>Fungi</taxon>
        <taxon>Dikarya</taxon>
        <taxon>Basidiomycota</taxon>
        <taxon>Agaricomycotina</taxon>
        <taxon>Agaricomycetes</taxon>
        <taxon>Sistotremastrales</taxon>
        <taxon>Sistotremastraceae</taxon>
        <taxon>Sertulicium</taxon>
        <taxon>Sertulicium niveocremeum</taxon>
    </lineage>
</organism>
<evidence type="ECO:0000313" key="2">
    <source>
        <dbReference type="Proteomes" id="UP000076722"/>
    </source>
</evidence>
<dbReference type="AlphaFoldDB" id="A0A164SRG8"/>
<evidence type="ECO:0008006" key="3">
    <source>
        <dbReference type="Google" id="ProtNLM"/>
    </source>
</evidence>
<keyword evidence="2" id="KW-1185">Reference proteome</keyword>
<accession>A0A164SRG8</accession>
<dbReference type="STRING" id="1314777.A0A164SRG8"/>